<name>A0A857IHM6_ACIHA</name>
<dbReference type="RefSeq" id="WP_005089363.1">
    <property type="nucleotide sequence ID" value="NZ_CP031972.1"/>
</dbReference>
<protein>
    <submittedName>
        <fullName evidence="1">Uncharacterized protein</fullName>
    </submittedName>
</protein>
<organism evidence="1 2">
    <name type="scientific">Acinetobacter haemolyticus</name>
    <dbReference type="NCBI Taxonomy" id="29430"/>
    <lineage>
        <taxon>Bacteria</taxon>
        <taxon>Pseudomonadati</taxon>
        <taxon>Pseudomonadota</taxon>
        <taxon>Gammaproteobacteria</taxon>
        <taxon>Moraxellales</taxon>
        <taxon>Moraxellaceae</taxon>
        <taxon>Acinetobacter</taxon>
    </lineage>
</organism>
<accession>A0A857IHM6</accession>
<dbReference type="Proteomes" id="UP000463868">
    <property type="component" value="Chromosome"/>
</dbReference>
<dbReference type="EMBL" id="CP031976">
    <property type="protein sequence ID" value="QHI12613.1"/>
    <property type="molecule type" value="Genomic_DNA"/>
</dbReference>
<reference evidence="1 2" key="1">
    <citation type="submission" date="2018-08" db="EMBL/GenBank/DDBJ databases">
        <title>Analysis of the genomic diversity of Mexican Acinetobacter haemolyticus clinical isolates.</title>
        <authorList>
            <person name="Castro-Jaimes S."/>
            <person name="Cevallos M.A."/>
        </authorList>
    </citation>
    <scope>NUCLEOTIDE SEQUENCE [LARGE SCALE GENOMIC DNA]</scope>
    <source>
        <strain evidence="1 2">AN43</strain>
    </source>
</reference>
<sequence>MCILAFFAVFLMGLYHCFNEAKMAWKTRNSTGLTVFERRSHMLKAGTSCSLGVLALVGLFDAAKGVF</sequence>
<proteinExistence type="predicted"/>
<evidence type="ECO:0000313" key="2">
    <source>
        <dbReference type="Proteomes" id="UP000463868"/>
    </source>
</evidence>
<evidence type="ECO:0000313" key="1">
    <source>
        <dbReference type="EMBL" id="QHI12613.1"/>
    </source>
</evidence>
<gene>
    <name evidence="1" type="ORF">AhaeAN43_04070</name>
</gene>
<dbReference type="AlphaFoldDB" id="A0A857IHM6"/>